<protein>
    <submittedName>
        <fullName evidence="6">4Fe-4S dicluster domain-containing protein</fullName>
    </submittedName>
</protein>
<dbReference type="Pfam" id="PF13247">
    <property type="entry name" value="Fer4_11"/>
    <property type="match status" value="1"/>
</dbReference>
<name>A0A7C3UED6_9EURY</name>
<comment type="caution">
    <text evidence="6">The sequence shown here is derived from an EMBL/GenBank/DDBJ whole genome shotgun (WGS) entry which is preliminary data.</text>
</comment>
<accession>A0A7C3UED6</accession>
<dbReference type="PANTHER" id="PTHR43177:SF3">
    <property type="entry name" value="PROTEIN NRFC HOMOLOG"/>
    <property type="match status" value="1"/>
</dbReference>
<evidence type="ECO:0000313" key="7">
    <source>
        <dbReference type="EMBL" id="HGU58752.1"/>
    </source>
</evidence>
<evidence type="ECO:0000256" key="4">
    <source>
        <dbReference type="ARBA" id="ARBA00023014"/>
    </source>
</evidence>
<evidence type="ECO:0000256" key="1">
    <source>
        <dbReference type="ARBA" id="ARBA00022485"/>
    </source>
</evidence>
<sequence length="262" mass="29952">MTIYRLSRRKLLIVAGSLALSSAIGKGVIALETLGETAKSKYKWGMVIDVKKCTEHIKSLGLDKKPECIIACHTWNNVPEFEDPLRSPQWIRIIGLKNEFTGEEFYFPLFCQHCEHPACAQVCLSKAAFIREDGIVLIDYHRCIGCRYCIVACPYNVRSYNWYPPEEALKEINPKTQTRGHGIVEKCTFCAEIVDKEVQRAEREGRKPNPVPKCVETCPYNALVFGNLLDPESEISKIIAKEKPIRLKTEYGTEPKNYYLFR</sequence>
<dbReference type="SUPFAM" id="SSF54862">
    <property type="entry name" value="4Fe-4S ferredoxins"/>
    <property type="match status" value="1"/>
</dbReference>
<dbReference type="InterPro" id="IPR017896">
    <property type="entry name" value="4Fe4S_Fe-S-bd"/>
</dbReference>
<evidence type="ECO:0000259" key="5">
    <source>
        <dbReference type="PROSITE" id="PS51379"/>
    </source>
</evidence>
<dbReference type="GO" id="GO:0016491">
    <property type="term" value="F:oxidoreductase activity"/>
    <property type="evidence" value="ECO:0007669"/>
    <property type="project" value="UniProtKB-ARBA"/>
</dbReference>
<proteinExistence type="predicted"/>
<gene>
    <name evidence="7" type="ORF">ENT89_00765</name>
    <name evidence="6" type="ORF">ENX77_07795</name>
</gene>
<dbReference type="InterPro" id="IPR050954">
    <property type="entry name" value="ET_IronSulfur_Cluster-Binding"/>
</dbReference>
<dbReference type="GO" id="GO:0051539">
    <property type="term" value="F:4 iron, 4 sulfur cluster binding"/>
    <property type="evidence" value="ECO:0007669"/>
    <property type="project" value="UniProtKB-KW"/>
</dbReference>
<feature type="domain" description="4Fe-4S ferredoxin-type" evidence="5">
    <location>
        <begin position="134"/>
        <end position="163"/>
    </location>
</feature>
<dbReference type="EMBL" id="DTAK01000006">
    <property type="protein sequence ID" value="HGU58752.1"/>
    <property type="molecule type" value="Genomic_DNA"/>
</dbReference>
<dbReference type="GO" id="GO:0046872">
    <property type="term" value="F:metal ion binding"/>
    <property type="evidence" value="ECO:0007669"/>
    <property type="project" value="UniProtKB-KW"/>
</dbReference>
<dbReference type="AlphaFoldDB" id="A0A7C3UED6"/>
<dbReference type="EMBL" id="DTPI01000033">
    <property type="protein sequence ID" value="HGE66996.1"/>
    <property type="molecule type" value="Genomic_DNA"/>
</dbReference>
<dbReference type="NCBIfam" id="NF045797">
    <property type="entry name" value="DsrO"/>
    <property type="match status" value="1"/>
</dbReference>
<keyword evidence="4" id="KW-0411">Iron-sulfur</keyword>
<evidence type="ECO:0000256" key="3">
    <source>
        <dbReference type="ARBA" id="ARBA00023004"/>
    </source>
</evidence>
<dbReference type="PROSITE" id="PS51379">
    <property type="entry name" value="4FE4S_FER_2"/>
    <property type="match status" value="1"/>
</dbReference>
<keyword evidence="3" id="KW-0408">Iron</keyword>
<dbReference type="CDD" id="cd10551">
    <property type="entry name" value="PsrB"/>
    <property type="match status" value="1"/>
</dbReference>
<organism evidence="6">
    <name type="scientific">Geoglobus ahangari</name>
    <dbReference type="NCBI Taxonomy" id="113653"/>
    <lineage>
        <taxon>Archaea</taxon>
        <taxon>Methanobacteriati</taxon>
        <taxon>Methanobacteriota</taxon>
        <taxon>Archaeoglobi</taxon>
        <taxon>Archaeoglobales</taxon>
        <taxon>Archaeoglobaceae</taxon>
        <taxon>Geoglobus</taxon>
    </lineage>
</organism>
<dbReference type="InterPro" id="IPR017900">
    <property type="entry name" value="4Fe4S_Fe_S_CS"/>
</dbReference>
<evidence type="ECO:0000256" key="2">
    <source>
        <dbReference type="ARBA" id="ARBA00022723"/>
    </source>
</evidence>
<keyword evidence="1" id="KW-0004">4Fe-4S</keyword>
<keyword evidence="2" id="KW-0479">Metal-binding</keyword>
<dbReference type="PANTHER" id="PTHR43177">
    <property type="entry name" value="PROTEIN NRFC"/>
    <property type="match status" value="1"/>
</dbReference>
<dbReference type="InterPro" id="IPR054822">
    <property type="entry name" value="DsrO-like"/>
</dbReference>
<dbReference type="Gene3D" id="3.30.70.20">
    <property type="match status" value="2"/>
</dbReference>
<evidence type="ECO:0000313" key="6">
    <source>
        <dbReference type="EMBL" id="HGE66996.1"/>
    </source>
</evidence>
<reference evidence="6" key="1">
    <citation type="journal article" date="2020" name="mSystems">
        <title>Genome- and Community-Level Interaction Insights into Carbon Utilization and Element Cycling Functions of Hydrothermarchaeota in Hydrothermal Sediment.</title>
        <authorList>
            <person name="Zhou Z."/>
            <person name="Liu Y."/>
            <person name="Xu W."/>
            <person name="Pan J."/>
            <person name="Luo Z.H."/>
            <person name="Li M."/>
        </authorList>
    </citation>
    <scope>NUCLEOTIDE SEQUENCE [LARGE SCALE GENOMIC DNA]</scope>
    <source>
        <strain evidence="7">SpSt-62</strain>
        <strain evidence="6">SpSt-97</strain>
    </source>
</reference>
<dbReference type="PROSITE" id="PS00198">
    <property type="entry name" value="4FE4S_FER_1"/>
    <property type="match status" value="1"/>
</dbReference>